<dbReference type="PANTHER" id="PTHR31326:SF1">
    <property type="entry name" value="PROTEIN CLT2, CHLOROPLASTIC"/>
    <property type="match status" value="1"/>
</dbReference>
<evidence type="ECO:0000256" key="4">
    <source>
        <dbReference type="ARBA" id="ARBA00022448"/>
    </source>
</evidence>
<evidence type="ECO:0000256" key="7">
    <source>
        <dbReference type="ARBA" id="ARBA00023136"/>
    </source>
</evidence>
<dbReference type="GO" id="GO:0016787">
    <property type="term" value="F:hydrolase activity"/>
    <property type="evidence" value="ECO:0007669"/>
    <property type="project" value="InterPro"/>
</dbReference>
<evidence type="ECO:0000313" key="11">
    <source>
        <dbReference type="Proteomes" id="UP001165122"/>
    </source>
</evidence>
<name>A0A9W7CDR5_9STRA</name>
<dbReference type="SUPFAM" id="SSF103481">
    <property type="entry name" value="Multidrug resistance efflux transporter EmrE"/>
    <property type="match status" value="1"/>
</dbReference>
<dbReference type="OrthoDB" id="416555at2759"/>
<dbReference type="GO" id="GO:0016020">
    <property type="term" value="C:membrane"/>
    <property type="evidence" value="ECO:0007669"/>
    <property type="project" value="UniProtKB-SubCell"/>
</dbReference>
<keyword evidence="7 9" id="KW-0472">Membrane</keyword>
<feature type="transmembrane region" description="Helical" evidence="9">
    <location>
        <begin position="73"/>
        <end position="91"/>
    </location>
</feature>
<feature type="region of interest" description="Disordered" evidence="8">
    <location>
        <begin position="1"/>
        <end position="23"/>
    </location>
</feature>
<evidence type="ECO:0000256" key="5">
    <source>
        <dbReference type="ARBA" id="ARBA00022692"/>
    </source>
</evidence>
<comment type="subcellular location">
    <subcellularLocation>
        <location evidence="1">Membrane</location>
        <topology evidence="1">Multi-pass membrane protein</topology>
    </subcellularLocation>
</comment>
<keyword evidence="6 9" id="KW-1133">Transmembrane helix</keyword>
<feature type="transmembrane region" description="Helical" evidence="9">
    <location>
        <begin position="140"/>
        <end position="158"/>
    </location>
</feature>
<feature type="transmembrane region" description="Helical" evidence="9">
    <location>
        <begin position="35"/>
        <end position="53"/>
    </location>
</feature>
<feature type="transmembrane region" description="Helical" evidence="9">
    <location>
        <begin position="209"/>
        <end position="230"/>
    </location>
</feature>
<organism evidence="10 11">
    <name type="scientific">Triparma laevis f. longispina</name>
    <dbReference type="NCBI Taxonomy" id="1714387"/>
    <lineage>
        <taxon>Eukaryota</taxon>
        <taxon>Sar</taxon>
        <taxon>Stramenopiles</taxon>
        <taxon>Ochrophyta</taxon>
        <taxon>Bolidophyceae</taxon>
        <taxon>Parmales</taxon>
        <taxon>Triparmaceae</taxon>
        <taxon>Triparma</taxon>
    </lineage>
</organism>
<comment type="similarity">
    <text evidence="2">Belongs to the CRT-like transporter family.</text>
</comment>
<evidence type="ECO:0000256" key="8">
    <source>
        <dbReference type="SAM" id="MobiDB-lite"/>
    </source>
</evidence>
<dbReference type="InterPro" id="IPR002168">
    <property type="entry name" value="Lipase_GDXG_HIS_AS"/>
</dbReference>
<sequence>MEDEKMLRGHPSDTDAEAVKRAKRTVEDEVKSPKLLMIIFFSIGITSANQVVYKKLLNRFSAPTHNYEFFVSQWTTLLYIIPSLVVVMYKVMKMNPKARHSHRQEMVSSQSVYWKMGLLDAASSTLGAIGGALTPGQLQTLLNQTIIPITIFLSIVYIKEKFKTNQIVGAVLIMLGSILASVPFLLGSAGGEGGGDEGSGSSSSTQSAAAMASILIFASSIVPAAMSNVYKEANMKEKDLEVYTTTTFISIWQELLGFAFLPLLMLKAFGGLSQDEIWKQMEYGYECYNERPPLKGDDCSGAFSLFWCYVLINWLLNVLLLILTKEGSAVMLVIANALALPITNVAFSVQAIMGDEVEPFSAYDLLGLLFVIVGFLVYSNFGLGKRTTIASGPPGQMTYHVVDGPGGSFVLTAHHALDPRRLASFLVALHGGSFVKGSVSAALELARKTVSVLEKFKVPGPERGEMMTPRMENGAIKGVGRISPSSYEYGNGYGSVEGFYEGSLQRSMSSDTL</sequence>
<gene>
    <name evidence="10" type="ORF">TrLO_g5385</name>
</gene>
<dbReference type="EMBL" id="BRXW01000117">
    <property type="protein sequence ID" value="GMI08012.1"/>
    <property type="molecule type" value="Genomic_DNA"/>
</dbReference>
<evidence type="ECO:0000256" key="1">
    <source>
        <dbReference type="ARBA" id="ARBA00004141"/>
    </source>
</evidence>
<dbReference type="PROSITE" id="PS01173">
    <property type="entry name" value="LIPASE_GDXG_HIS"/>
    <property type="match status" value="1"/>
</dbReference>
<keyword evidence="4" id="KW-0813">Transport</keyword>
<dbReference type="Proteomes" id="UP001165122">
    <property type="component" value="Unassembled WGS sequence"/>
</dbReference>
<dbReference type="PANTHER" id="PTHR31326">
    <property type="entry name" value="PROTEIN CLT2, CHLOROPLASTIC"/>
    <property type="match status" value="1"/>
</dbReference>
<evidence type="ECO:0000256" key="3">
    <source>
        <dbReference type="ARBA" id="ARBA00010515"/>
    </source>
</evidence>
<dbReference type="AlphaFoldDB" id="A0A9W7CDR5"/>
<evidence type="ECO:0000256" key="6">
    <source>
        <dbReference type="ARBA" id="ARBA00022989"/>
    </source>
</evidence>
<accession>A0A9W7CDR5</accession>
<comment type="similarity">
    <text evidence="3">Belongs to the 'GDXG' lipolytic enzyme family.</text>
</comment>
<feature type="transmembrane region" description="Helical" evidence="9">
    <location>
        <begin position="112"/>
        <end position="134"/>
    </location>
</feature>
<feature type="transmembrane region" description="Helical" evidence="9">
    <location>
        <begin position="302"/>
        <end position="323"/>
    </location>
</feature>
<feature type="transmembrane region" description="Helical" evidence="9">
    <location>
        <begin position="365"/>
        <end position="383"/>
    </location>
</feature>
<proteinExistence type="inferred from homology"/>
<feature type="transmembrane region" description="Helical" evidence="9">
    <location>
        <begin position="242"/>
        <end position="265"/>
    </location>
</feature>
<dbReference type="InterPro" id="IPR013936">
    <property type="entry name" value="CRT-like"/>
</dbReference>
<evidence type="ECO:0000256" key="2">
    <source>
        <dbReference type="ARBA" id="ARBA00006690"/>
    </source>
</evidence>
<evidence type="ECO:0000256" key="9">
    <source>
        <dbReference type="SAM" id="Phobius"/>
    </source>
</evidence>
<comment type="caution">
    <text evidence="10">The sequence shown here is derived from an EMBL/GenBank/DDBJ whole genome shotgun (WGS) entry which is preliminary data.</text>
</comment>
<feature type="transmembrane region" description="Helical" evidence="9">
    <location>
        <begin position="170"/>
        <end position="189"/>
    </location>
</feature>
<evidence type="ECO:0000313" key="10">
    <source>
        <dbReference type="EMBL" id="GMI08012.1"/>
    </source>
</evidence>
<reference evidence="11" key="1">
    <citation type="journal article" date="2023" name="Commun. Biol.">
        <title>Genome analysis of Parmales, the sister group of diatoms, reveals the evolutionary specialization of diatoms from phago-mixotrophs to photoautotrophs.</title>
        <authorList>
            <person name="Ban H."/>
            <person name="Sato S."/>
            <person name="Yoshikawa S."/>
            <person name="Yamada K."/>
            <person name="Nakamura Y."/>
            <person name="Ichinomiya M."/>
            <person name="Sato N."/>
            <person name="Blanc-Mathieu R."/>
            <person name="Endo H."/>
            <person name="Kuwata A."/>
            <person name="Ogata H."/>
        </authorList>
    </citation>
    <scope>NUCLEOTIDE SEQUENCE [LARGE SCALE GENOMIC DNA]</scope>
    <source>
        <strain evidence="11">NIES 3700</strain>
    </source>
</reference>
<feature type="transmembrane region" description="Helical" evidence="9">
    <location>
        <begin position="330"/>
        <end position="353"/>
    </location>
</feature>
<dbReference type="Pfam" id="PF08627">
    <property type="entry name" value="CRT-like"/>
    <property type="match status" value="1"/>
</dbReference>
<dbReference type="InterPro" id="IPR037185">
    <property type="entry name" value="EmrE-like"/>
</dbReference>
<keyword evidence="11" id="KW-1185">Reference proteome</keyword>
<protein>
    <submittedName>
        <fullName evidence="10">Uncharacterized protein</fullName>
    </submittedName>
</protein>
<keyword evidence="5 9" id="KW-0812">Transmembrane</keyword>